<evidence type="ECO:0000256" key="2">
    <source>
        <dbReference type="ARBA" id="ARBA00022475"/>
    </source>
</evidence>
<comment type="caution">
    <text evidence="8">The sequence shown here is derived from an EMBL/GenBank/DDBJ whole genome shotgun (WGS) entry which is preliminary data.</text>
</comment>
<evidence type="ECO:0000259" key="7">
    <source>
        <dbReference type="PROSITE" id="PS50850"/>
    </source>
</evidence>
<evidence type="ECO:0000313" key="8">
    <source>
        <dbReference type="EMBL" id="MBA9004538.1"/>
    </source>
</evidence>
<dbReference type="Gene3D" id="1.20.1250.20">
    <property type="entry name" value="MFS general substrate transporter like domains"/>
    <property type="match status" value="2"/>
</dbReference>
<name>A0A7W3MZ34_9ACTN</name>
<evidence type="ECO:0000256" key="3">
    <source>
        <dbReference type="ARBA" id="ARBA00022692"/>
    </source>
</evidence>
<feature type="transmembrane region" description="Helical" evidence="6">
    <location>
        <begin position="237"/>
        <end position="256"/>
    </location>
</feature>
<reference evidence="8 9" key="1">
    <citation type="submission" date="2020-08" db="EMBL/GenBank/DDBJ databases">
        <title>Sequencing the genomes of 1000 actinobacteria strains.</title>
        <authorList>
            <person name="Klenk H.-P."/>
        </authorList>
    </citation>
    <scope>NUCLEOTIDE SEQUENCE [LARGE SCALE GENOMIC DNA]</scope>
    <source>
        <strain evidence="8 9">DSM 45823</strain>
    </source>
</reference>
<dbReference type="PROSITE" id="PS50850">
    <property type="entry name" value="MFS"/>
    <property type="match status" value="1"/>
</dbReference>
<keyword evidence="5 6" id="KW-0472">Membrane</keyword>
<feature type="domain" description="Major facilitator superfamily (MFS) profile" evidence="7">
    <location>
        <begin position="4"/>
        <end position="381"/>
    </location>
</feature>
<evidence type="ECO:0000313" key="9">
    <source>
        <dbReference type="Proteomes" id="UP000539313"/>
    </source>
</evidence>
<dbReference type="RefSeq" id="WP_182705967.1">
    <property type="nucleotide sequence ID" value="NZ_JACJII010000001.1"/>
</dbReference>
<dbReference type="CDD" id="cd17324">
    <property type="entry name" value="MFS_NepI_like"/>
    <property type="match status" value="1"/>
</dbReference>
<dbReference type="EMBL" id="JACJII010000001">
    <property type="protein sequence ID" value="MBA9004538.1"/>
    <property type="molecule type" value="Genomic_DNA"/>
</dbReference>
<feature type="transmembrane region" description="Helical" evidence="6">
    <location>
        <begin position="357"/>
        <end position="378"/>
    </location>
</feature>
<dbReference type="InterPro" id="IPR020846">
    <property type="entry name" value="MFS_dom"/>
</dbReference>
<accession>A0A7W3MZ34</accession>
<evidence type="ECO:0000256" key="5">
    <source>
        <dbReference type="ARBA" id="ARBA00023136"/>
    </source>
</evidence>
<dbReference type="AlphaFoldDB" id="A0A7W3MZ34"/>
<feature type="transmembrane region" description="Helical" evidence="6">
    <location>
        <begin position="268"/>
        <end position="287"/>
    </location>
</feature>
<feature type="transmembrane region" description="Helical" evidence="6">
    <location>
        <begin position="70"/>
        <end position="87"/>
    </location>
</feature>
<dbReference type="InterPro" id="IPR011701">
    <property type="entry name" value="MFS"/>
</dbReference>
<protein>
    <submittedName>
        <fullName evidence="8">DHA1 family chloramphenicol resistance protein-like MFS transporter</fullName>
    </submittedName>
</protein>
<comment type="subcellular location">
    <subcellularLocation>
        <location evidence="1">Cell membrane</location>
        <topology evidence="1">Multi-pass membrane protein</topology>
    </subcellularLocation>
</comment>
<evidence type="ECO:0000256" key="6">
    <source>
        <dbReference type="SAM" id="Phobius"/>
    </source>
</evidence>
<feature type="transmembrane region" description="Helical" evidence="6">
    <location>
        <begin position="203"/>
        <end position="225"/>
    </location>
</feature>
<feature type="transmembrane region" description="Helical" evidence="6">
    <location>
        <begin position="99"/>
        <end position="121"/>
    </location>
</feature>
<dbReference type="PANTHER" id="PTHR43124:SF3">
    <property type="entry name" value="CHLORAMPHENICOL EFFLUX PUMP RV0191"/>
    <property type="match status" value="1"/>
</dbReference>
<dbReference type="Pfam" id="PF07690">
    <property type="entry name" value="MFS_1"/>
    <property type="match status" value="1"/>
</dbReference>
<dbReference type="GO" id="GO:0005886">
    <property type="term" value="C:plasma membrane"/>
    <property type="evidence" value="ECO:0007669"/>
    <property type="project" value="UniProtKB-SubCell"/>
</dbReference>
<proteinExistence type="predicted"/>
<evidence type="ECO:0000256" key="4">
    <source>
        <dbReference type="ARBA" id="ARBA00022989"/>
    </source>
</evidence>
<gene>
    <name evidence="8" type="ORF">HNR21_003420</name>
</gene>
<keyword evidence="4 6" id="KW-1133">Transmembrane helix</keyword>
<sequence>MPLAVHVLGLAIFAQGTSELMIAGLLPEMAADLGVSVSATGLLISAFALGMLAGAPALAVLTLRWPRRTAMLTFLAVFVAAHVAGALTDDYAVLFGTRVVAAFVYAGFWAAASVTAIGLAGPDARGRAMAVVAGGLTVATVAGLPAGTVLGQHYGWRAAFWAVAALSALAMIGVFATIPGGRPGAAGTPRLRDELRTMAMPRLWAAYATTALATSGLLATFGYLAPLVTEVTGLSEGSVPLVMALYGLGATIGITLGGRVADRRPFTTLHVGLAGGVVVSAGLALLAGAPAPTLVLALLLGGAGFGINPALNTRVFALAEGAPTLAAAVNISAFNVGITVGPWLGGLAIDAGLGYRSVAWIGAALIAAALVTAASAALSSRRSAVRANPAAEPAAAPVPVTDGR</sequence>
<dbReference type="PANTHER" id="PTHR43124">
    <property type="entry name" value="PURINE EFFLUX PUMP PBUE"/>
    <property type="match status" value="1"/>
</dbReference>
<dbReference type="Proteomes" id="UP000539313">
    <property type="component" value="Unassembled WGS sequence"/>
</dbReference>
<evidence type="ECO:0000256" key="1">
    <source>
        <dbReference type="ARBA" id="ARBA00004651"/>
    </source>
</evidence>
<feature type="transmembrane region" description="Helical" evidence="6">
    <location>
        <begin position="293"/>
        <end position="311"/>
    </location>
</feature>
<feature type="transmembrane region" description="Helical" evidence="6">
    <location>
        <begin position="128"/>
        <end position="146"/>
    </location>
</feature>
<organism evidence="8 9">
    <name type="scientific">Thermomonospora cellulosilytica</name>
    <dbReference type="NCBI Taxonomy" id="1411118"/>
    <lineage>
        <taxon>Bacteria</taxon>
        <taxon>Bacillati</taxon>
        <taxon>Actinomycetota</taxon>
        <taxon>Actinomycetes</taxon>
        <taxon>Streptosporangiales</taxon>
        <taxon>Thermomonosporaceae</taxon>
        <taxon>Thermomonospora</taxon>
    </lineage>
</organism>
<dbReference type="InterPro" id="IPR050189">
    <property type="entry name" value="MFS_Efflux_Transporters"/>
</dbReference>
<dbReference type="SUPFAM" id="SSF103473">
    <property type="entry name" value="MFS general substrate transporter"/>
    <property type="match status" value="1"/>
</dbReference>
<keyword evidence="9" id="KW-1185">Reference proteome</keyword>
<keyword evidence="3 6" id="KW-0812">Transmembrane</keyword>
<dbReference type="InterPro" id="IPR036259">
    <property type="entry name" value="MFS_trans_sf"/>
</dbReference>
<dbReference type="GO" id="GO:0022857">
    <property type="term" value="F:transmembrane transporter activity"/>
    <property type="evidence" value="ECO:0007669"/>
    <property type="project" value="InterPro"/>
</dbReference>
<dbReference type="NCBIfam" id="NF033135">
    <property type="entry name" value="cmx_cmrA"/>
    <property type="match status" value="1"/>
</dbReference>
<feature type="transmembrane region" description="Helical" evidence="6">
    <location>
        <begin position="323"/>
        <end position="345"/>
    </location>
</feature>
<feature type="transmembrane region" description="Helical" evidence="6">
    <location>
        <begin position="42"/>
        <end position="63"/>
    </location>
</feature>
<keyword evidence="2" id="KW-1003">Cell membrane</keyword>
<feature type="transmembrane region" description="Helical" evidence="6">
    <location>
        <begin position="158"/>
        <end position="182"/>
    </location>
</feature>